<evidence type="ECO:0000256" key="4">
    <source>
        <dbReference type="ARBA" id="ARBA00022993"/>
    </source>
</evidence>
<dbReference type="PANTHER" id="PTHR40732:SF1">
    <property type="entry name" value="GTP-DEPENDENT DEPHOSPHO-COA KINASE"/>
    <property type="match status" value="1"/>
</dbReference>
<evidence type="ECO:0000256" key="1">
    <source>
        <dbReference type="ARBA" id="ARBA00022679"/>
    </source>
</evidence>
<evidence type="ECO:0000256" key="6">
    <source>
        <dbReference type="HAMAP-Rule" id="MF_00590"/>
    </source>
</evidence>
<comment type="function">
    <text evidence="6">Catalyzes the GTP-dependent phosphorylation of the 3'-hydroxyl group of dephosphocoenzyme A to form coenzyme A (CoA).</text>
</comment>
<feature type="binding site" evidence="6">
    <location>
        <position position="41"/>
    </location>
    <ligand>
        <name>GTP</name>
        <dbReference type="ChEBI" id="CHEBI:37565"/>
    </ligand>
</feature>
<keyword evidence="3 6" id="KW-0418">Kinase</keyword>
<dbReference type="HAMAP" id="MF_00590">
    <property type="entry name" value="Dephospho_CoA_kinase_GTP_dep"/>
    <property type="match status" value="1"/>
</dbReference>
<evidence type="ECO:0000313" key="7">
    <source>
        <dbReference type="EMBL" id="MFC6837491.1"/>
    </source>
</evidence>
<dbReference type="GO" id="GO:0016301">
    <property type="term" value="F:kinase activity"/>
    <property type="evidence" value="ECO:0007669"/>
    <property type="project" value="UniProtKB-UniRule"/>
</dbReference>
<keyword evidence="2 6" id="KW-0547">Nucleotide-binding</keyword>
<gene>
    <name evidence="7" type="ORF">ACFQHK_13335</name>
</gene>
<keyword evidence="1 6" id="KW-0808">Transferase</keyword>
<keyword evidence="5 6" id="KW-0342">GTP-binding</keyword>
<dbReference type="PIRSF" id="PIRSF006533">
    <property type="entry name" value="UCP006533"/>
    <property type="match status" value="1"/>
</dbReference>
<dbReference type="EC" id="2.7.1.237" evidence="6"/>
<comment type="caution">
    <text evidence="6">Lacks conserved residue(s) required for the propagation of feature annotation.</text>
</comment>
<protein>
    <recommendedName>
        <fullName evidence="6">GTP-dependent dephospho-CoA kinase</fullName>
        <ecNumber evidence="6">2.7.1.237</ecNumber>
    </recommendedName>
    <alternativeName>
        <fullName evidence="6">Dephospho-coenzyme A kinase</fullName>
        <shortName evidence="6">DPCK</shortName>
    </alternativeName>
</protein>
<evidence type="ECO:0000256" key="2">
    <source>
        <dbReference type="ARBA" id="ARBA00022741"/>
    </source>
</evidence>
<dbReference type="PANTHER" id="PTHR40732">
    <property type="entry name" value="UPF0218 PROTEIN TK1697"/>
    <property type="match status" value="1"/>
</dbReference>
<sequence length="182" mass="19161">MLRLPDALRADLKDPVGPLYTDPAALLAAAGDGPLVTVGDVVTDYLLRETVPDVALVDDRTKRAPLEERVDRSPFDRTVHVENPAATLSRDLLAALRDALASEATTVLEVDGEEDLAAVPAIAIAPDGATVVYGQPDEGMVCVVVDAETRAAMRAFLAEMDGEREAAAALLDLDLDLDSAGD</sequence>
<comment type="similarity">
    <text evidence="6">Belongs to the GTP-dependent DPCK family.</text>
</comment>
<feature type="binding site" evidence="6">
    <location>
        <position position="58"/>
    </location>
    <ligand>
        <name>GTP</name>
        <dbReference type="ChEBI" id="CHEBI:37565"/>
    </ligand>
</feature>
<feature type="binding site" evidence="6">
    <location>
        <position position="114"/>
    </location>
    <ligand>
        <name>GTP</name>
        <dbReference type="ChEBI" id="CHEBI:37565"/>
    </ligand>
</feature>
<keyword evidence="8" id="KW-1185">Reference proteome</keyword>
<reference evidence="7 8" key="1">
    <citation type="journal article" date="2019" name="Int. J. Syst. Evol. Microbiol.">
        <title>The Global Catalogue of Microorganisms (GCM) 10K type strain sequencing project: providing services to taxonomists for standard genome sequencing and annotation.</title>
        <authorList>
            <consortium name="The Broad Institute Genomics Platform"/>
            <consortium name="The Broad Institute Genome Sequencing Center for Infectious Disease"/>
            <person name="Wu L."/>
            <person name="Ma J."/>
        </authorList>
    </citation>
    <scope>NUCLEOTIDE SEQUENCE [LARGE SCALE GENOMIC DNA]</scope>
    <source>
        <strain evidence="7 8">PSRA2</strain>
    </source>
</reference>
<feature type="binding site" evidence="6">
    <location>
        <position position="137"/>
    </location>
    <ligand>
        <name>GTP</name>
        <dbReference type="ChEBI" id="CHEBI:37565"/>
    </ligand>
</feature>
<evidence type="ECO:0000256" key="5">
    <source>
        <dbReference type="ARBA" id="ARBA00023134"/>
    </source>
</evidence>
<feature type="binding site" evidence="6">
    <location>
        <position position="40"/>
    </location>
    <ligand>
        <name>GTP</name>
        <dbReference type="ChEBI" id="CHEBI:37565"/>
    </ligand>
</feature>
<dbReference type="RefSeq" id="WP_304449156.1">
    <property type="nucleotide sequence ID" value="NZ_JARRAH010000001.1"/>
</dbReference>
<comment type="caution">
    <text evidence="7">The sequence shown here is derived from an EMBL/GenBank/DDBJ whole genome shotgun (WGS) entry which is preliminary data.</text>
</comment>
<organism evidence="7 8">
    <name type="scientific">Halomarina ordinaria</name>
    <dbReference type="NCBI Taxonomy" id="3033939"/>
    <lineage>
        <taxon>Archaea</taxon>
        <taxon>Methanobacteriati</taxon>
        <taxon>Methanobacteriota</taxon>
        <taxon>Stenosarchaea group</taxon>
        <taxon>Halobacteria</taxon>
        <taxon>Halobacteriales</taxon>
        <taxon>Natronomonadaceae</taxon>
        <taxon>Halomarina</taxon>
    </lineage>
</organism>
<dbReference type="Pfam" id="PF04019">
    <property type="entry name" value="DUF359"/>
    <property type="match status" value="1"/>
</dbReference>
<accession>A0ABD5UDU2</accession>
<evidence type="ECO:0000256" key="3">
    <source>
        <dbReference type="ARBA" id="ARBA00022777"/>
    </source>
</evidence>
<dbReference type="GO" id="GO:0015937">
    <property type="term" value="P:coenzyme A biosynthetic process"/>
    <property type="evidence" value="ECO:0007669"/>
    <property type="project" value="UniProtKB-UniRule"/>
</dbReference>
<dbReference type="EMBL" id="JBHSXM010000001">
    <property type="protein sequence ID" value="MFC6837491.1"/>
    <property type="molecule type" value="Genomic_DNA"/>
</dbReference>
<keyword evidence="4 6" id="KW-0173">Coenzyme A biosynthesis</keyword>
<comment type="catalytic activity">
    <reaction evidence="6">
        <text>3'-dephospho-CoA + GTP = GDP + CoA + H(+)</text>
        <dbReference type="Rhea" id="RHEA:61156"/>
        <dbReference type="ChEBI" id="CHEBI:15378"/>
        <dbReference type="ChEBI" id="CHEBI:37565"/>
        <dbReference type="ChEBI" id="CHEBI:57287"/>
        <dbReference type="ChEBI" id="CHEBI:57328"/>
        <dbReference type="ChEBI" id="CHEBI:58189"/>
        <dbReference type="EC" id="2.7.1.237"/>
    </reaction>
</comment>
<dbReference type="Proteomes" id="UP001596406">
    <property type="component" value="Unassembled WGS sequence"/>
</dbReference>
<dbReference type="AlphaFoldDB" id="A0ABD5UDU2"/>
<dbReference type="GO" id="GO:0005525">
    <property type="term" value="F:GTP binding"/>
    <property type="evidence" value="ECO:0007669"/>
    <property type="project" value="UniProtKB-UniRule"/>
</dbReference>
<name>A0ABD5UDU2_9EURY</name>
<feature type="binding site" evidence="6">
    <location>
        <position position="42"/>
    </location>
    <ligand>
        <name>GTP</name>
        <dbReference type="ChEBI" id="CHEBI:37565"/>
    </ligand>
</feature>
<comment type="pathway">
    <text evidence="6">Cofactor biosynthesis; coenzyme A biosynthesis.</text>
</comment>
<evidence type="ECO:0000313" key="8">
    <source>
        <dbReference type="Proteomes" id="UP001596406"/>
    </source>
</evidence>
<dbReference type="InterPro" id="IPR007164">
    <property type="entry name" value="GTP-dep_dephospho-CoA_kin"/>
</dbReference>
<proteinExistence type="inferred from homology"/>